<reference evidence="2 3" key="1">
    <citation type="submission" date="2019-07" db="EMBL/GenBank/DDBJ databases">
        <title>Sphingomonas alkalisoli sp. nov., isolated from rhizosphere soil of Suaedae salsa.</title>
        <authorList>
            <person name="Zhang H."/>
            <person name="Xu L."/>
            <person name="Zhang J.-X."/>
            <person name="Sun J.-Q."/>
        </authorList>
    </citation>
    <scope>NUCLEOTIDE SEQUENCE [LARGE SCALE GENOMIC DNA]</scope>
    <source>
        <strain evidence="2 3">XS-10</strain>
    </source>
</reference>
<dbReference type="SUPFAM" id="SSF53597">
    <property type="entry name" value="Dihydrofolate reductase-like"/>
    <property type="match status" value="1"/>
</dbReference>
<dbReference type="GO" id="GO:0008703">
    <property type="term" value="F:5-amino-6-(5-phosphoribosylamino)uracil reductase activity"/>
    <property type="evidence" value="ECO:0007669"/>
    <property type="project" value="InterPro"/>
</dbReference>
<dbReference type="InterPro" id="IPR002734">
    <property type="entry name" value="RibDG_C"/>
</dbReference>
<feature type="domain" description="Bacterial bifunctional deaminase-reductase C-terminal" evidence="1">
    <location>
        <begin position="5"/>
        <end position="184"/>
    </location>
</feature>
<dbReference type="RefSeq" id="WP_145848963.1">
    <property type="nucleotide sequence ID" value="NZ_CP042239.1"/>
</dbReference>
<evidence type="ECO:0000313" key="2">
    <source>
        <dbReference type="EMBL" id="QDX27488.1"/>
    </source>
</evidence>
<dbReference type="KEGG" id="ssua:FPZ54_16745"/>
<dbReference type="PANTHER" id="PTHR38011:SF2">
    <property type="entry name" value="BIFUNCTIONAL DEAMINASE-REDUCTASE DOMAIN PROTEIN"/>
    <property type="match status" value="1"/>
</dbReference>
<dbReference type="AlphaFoldDB" id="A0A518RJ53"/>
<evidence type="ECO:0000259" key="1">
    <source>
        <dbReference type="Pfam" id="PF01872"/>
    </source>
</evidence>
<dbReference type="OrthoDB" id="7342392at2"/>
<accession>A0A518RJ53</accession>
<name>A0A518RJ53_9SPHN</name>
<keyword evidence="3" id="KW-1185">Reference proteome</keyword>
<dbReference type="Proteomes" id="UP000318055">
    <property type="component" value="Chromosome"/>
</dbReference>
<dbReference type="Gene3D" id="3.40.430.10">
    <property type="entry name" value="Dihydrofolate Reductase, subunit A"/>
    <property type="match status" value="1"/>
</dbReference>
<sequence length="222" mass="24234">MPRRIIGAAFVSLDGVMQAPGGPEEDWTGGFEQGGWLAALFDEGIGNQVDTVFKPPFDLLLGRRTYEIFAAHWPFAPEGDEIGDLFRTIRKYVLTSRDAPLEWEGSERLADLDTLAALKESEGPTLVIQGSSTLYPQLLARGLLDRIVTMTAPVVLGTGKRMFGDGTPPRSLELVEHRITRNGIAMATFDVKGSVEIADFQFAEPTAAEVARRARIDAGDGW</sequence>
<protein>
    <submittedName>
        <fullName evidence="2">Dihydrofolate reductase</fullName>
    </submittedName>
</protein>
<evidence type="ECO:0000313" key="3">
    <source>
        <dbReference type="Proteomes" id="UP000318055"/>
    </source>
</evidence>
<dbReference type="InterPro" id="IPR050765">
    <property type="entry name" value="Riboflavin_Biosynth_HTPR"/>
</dbReference>
<dbReference type="Pfam" id="PF01872">
    <property type="entry name" value="RibD_C"/>
    <property type="match status" value="1"/>
</dbReference>
<dbReference type="InterPro" id="IPR024072">
    <property type="entry name" value="DHFR-like_dom_sf"/>
</dbReference>
<organism evidence="2 3">
    <name type="scientific">Sphingomonas suaedae</name>
    <dbReference type="NCBI Taxonomy" id="2599297"/>
    <lineage>
        <taxon>Bacteria</taxon>
        <taxon>Pseudomonadati</taxon>
        <taxon>Pseudomonadota</taxon>
        <taxon>Alphaproteobacteria</taxon>
        <taxon>Sphingomonadales</taxon>
        <taxon>Sphingomonadaceae</taxon>
        <taxon>Sphingomonas</taxon>
    </lineage>
</organism>
<dbReference type="EMBL" id="CP042239">
    <property type="protein sequence ID" value="QDX27488.1"/>
    <property type="molecule type" value="Genomic_DNA"/>
</dbReference>
<gene>
    <name evidence="2" type="ORF">FPZ54_16745</name>
</gene>
<dbReference type="GO" id="GO:0009231">
    <property type="term" value="P:riboflavin biosynthetic process"/>
    <property type="evidence" value="ECO:0007669"/>
    <property type="project" value="InterPro"/>
</dbReference>
<dbReference type="PANTHER" id="PTHR38011">
    <property type="entry name" value="DIHYDROFOLATE REDUCTASE FAMILY PROTEIN (AFU_ORTHOLOGUE AFUA_8G06820)"/>
    <property type="match status" value="1"/>
</dbReference>
<proteinExistence type="predicted"/>